<protein>
    <submittedName>
        <fullName evidence="3">Uncharacterized protein</fullName>
    </submittedName>
</protein>
<dbReference type="Proteomes" id="UP001610563">
    <property type="component" value="Unassembled WGS sequence"/>
</dbReference>
<reference evidence="3 4" key="1">
    <citation type="submission" date="2024-07" db="EMBL/GenBank/DDBJ databases">
        <title>Section-level genome sequencing and comparative genomics of Aspergillus sections Usti and Cavernicolus.</title>
        <authorList>
            <consortium name="Lawrence Berkeley National Laboratory"/>
            <person name="Nybo J.L."/>
            <person name="Vesth T.C."/>
            <person name="Theobald S."/>
            <person name="Frisvad J.C."/>
            <person name="Larsen T.O."/>
            <person name="Kjaerboelling I."/>
            <person name="Rothschild-Mancinelli K."/>
            <person name="Lyhne E.K."/>
            <person name="Kogle M.E."/>
            <person name="Barry K."/>
            <person name="Clum A."/>
            <person name="Na H."/>
            <person name="Ledsgaard L."/>
            <person name="Lin J."/>
            <person name="Lipzen A."/>
            <person name="Kuo A."/>
            <person name="Riley R."/>
            <person name="Mondo S."/>
            <person name="Labutti K."/>
            <person name="Haridas S."/>
            <person name="Pangalinan J."/>
            <person name="Salamov A.A."/>
            <person name="Simmons B.A."/>
            <person name="Magnuson J.K."/>
            <person name="Chen J."/>
            <person name="Drula E."/>
            <person name="Henrissat B."/>
            <person name="Wiebenga A."/>
            <person name="Lubbers R.J."/>
            <person name="Gomes A.C."/>
            <person name="Makela M.R."/>
            <person name="Stajich J."/>
            <person name="Grigoriev I.V."/>
            <person name="Mortensen U.H."/>
            <person name="De Vries R.P."/>
            <person name="Baker S.E."/>
            <person name="Andersen M.R."/>
        </authorList>
    </citation>
    <scope>NUCLEOTIDE SEQUENCE [LARGE SCALE GENOMIC DNA]</scope>
    <source>
        <strain evidence="3 4">CBS 209.92</strain>
    </source>
</reference>
<evidence type="ECO:0000313" key="3">
    <source>
        <dbReference type="EMBL" id="KAL2800038.1"/>
    </source>
</evidence>
<keyword evidence="2" id="KW-0732">Signal</keyword>
<feature type="region of interest" description="Disordered" evidence="1">
    <location>
        <begin position="70"/>
        <end position="122"/>
    </location>
</feature>
<dbReference type="EMBL" id="JBFTWV010000005">
    <property type="protein sequence ID" value="KAL2800038.1"/>
    <property type="molecule type" value="Genomic_DNA"/>
</dbReference>
<evidence type="ECO:0000256" key="2">
    <source>
        <dbReference type="SAM" id="SignalP"/>
    </source>
</evidence>
<proteinExistence type="predicted"/>
<comment type="caution">
    <text evidence="3">The sequence shown here is derived from an EMBL/GenBank/DDBJ whole genome shotgun (WGS) entry which is preliminary data.</text>
</comment>
<organism evidence="3 4">
    <name type="scientific">Aspergillus keveii</name>
    <dbReference type="NCBI Taxonomy" id="714993"/>
    <lineage>
        <taxon>Eukaryota</taxon>
        <taxon>Fungi</taxon>
        <taxon>Dikarya</taxon>
        <taxon>Ascomycota</taxon>
        <taxon>Pezizomycotina</taxon>
        <taxon>Eurotiomycetes</taxon>
        <taxon>Eurotiomycetidae</taxon>
        <taxon>Eurotiales</taxon>
        <taxon>Aspergillaceae</taxon>
        <taxon>Aspergillus</taxon>
        <taxon>Aspergillus subgen. Nidulantes</taxon>
    </lineage>
</organism>
<evidence type="ECO:0000313" key="4">
    <source>
        <dbReference type="Proteomes" id="UP001610563"/>
    </source>
</evidence>
<feature type="signal peptide" evidence="2">
    <location>
        <begin position="1"/>
        <end position="19"/>
    </location>
</feature>
<feature type="chain" id="PRO_5045595637" evidence="2">
    <location>
        <begin position="20"/>
        <end position="122"/>
    </location>
</feature>
<accession>A0ABR4GLW0</accession>
<sequence>MTWMSPVLAVSIPECFVSAYVCFTEAWFCEARYLIVYLLKPVVAGQDKETRYYIVSVLQRETRRHCLPYLETRDSSPQRGPELPSQTTNSRARPFRPCRSAGAASTWKLKKPLWPSERPSKT</sequence>
<name>A0ABR4GLW0_9EURO</name>
<evidence type="ECO:0000256" key="1">
    <source>
        <dbReference type="SAM" id="MobiDB-lite"/>
    </source>
</evidence>
<gene>
    <name evidence="3" type="ORF">BJX66DRAFT_212244</name>
</gene>
<keyword evidence="4" id="KW-1185">Reference proteome</keyword>